<sequence length="493" mass="53221">MSTYHITVQPNNLSLQASEGENLLQILQKSGIAPDAPCGGNGQCRKCRVYINNREVLACQTLIHRDMTVRIPEKNDLQILTHGFSLDIQPDGRDKYVLSYDIGTTTIVCYLLDGYSGIELAQESLLNPQTAYGADVISRIEYVMKHGGKELQNSAKKALTALAFSVSEKAGITPSDITLACVVGNTAMHHLFLGIDPAPLTIPPYMPNVSKAMEIPAAPLLPVHPDGKLRILPNIAGFVGADTVGCMTAIHFDELEKLTLMIDIGTNGEMVLGDRNRRIACSTAAGPAFEGAKISCGMRGAPGAIDHVTMKDGQIVFHTIDDLPPKGICGSGLLDLTSALLDTGILSESGILQDKIYPIGTSSISLTQQDISEVQFAKSAIRSGIELLTKQLHVTVNDINKVYLAGAFGNYMNPASACRIGMIPPVLLDRIEAIGNAAGEGAKRCALNRREFVYTQALAARTEFLELASCPEFQDCYIDHLMFEEDMKCIIKN</sequence>
<dbReference type="InterPro" id="IPR042259">
    <property type="entry name" value="Raco-like_middle_sf"/>
</dbReference>
<dbReference type="Pfam" id="PF00111">
    <property type="entry name" value="Fer2"/>
    <property type="match status" value="1"/>
</dbReference>
<comment type="caution">
    <text evidence="2">The sequence shown here is derived from an EMBL/GenBank/DDBJ whole genome shotgun (WGS) entry which is preliminary data.</text>
</comment>
<dbReference type="Proteomes" id="UP000283745">
    <property type="component" value="Unassembled WGS sequence"/>
</dbReference>
<evidence type="ECO:0000259" key="1">
    <source>
        <dbReference type="PROSITE" id="PS51085"/>
    </source>
</evidence>
<dbReference type="Gene3D" id="3.30.420.480">
    <property type="entry name" value="Domain of unknown function (DUF4445)"/>
    <property type="match status" value="1"/>
</dbReference>
<dbReference type="EMBL" id="QSKF01000007">
    <property type="protein sequence ID" value="RHE39587.1"/>
    <property type="molecule type" value="Genomic_DNA"/>
</dbReference>
<accession>A0A414J570</accession>
<organism evidence="2 3">
    <name type="scientific">Blautia obeum</name>
    <dbReference type="NCBI Taxonomy" id="40520"/>
    <lineage>
        <taxon>Bacteria</taxon>
        <taxon>Bacillati</taxon>
        <taxon>Bacillota</taxon>
        <taxon>Clostridia</taxon>
        <taxon>Lachnospirales</taxon>
        <taxon>Lachnospiraceae</taxon>
        <taxon>Blautia</taxon>
    </lineage>
</organism>
<evidence type="ECO:0000313" key="2">
    <source>
        <dbReference type="EMBL" id="RHE39587.1"/>
    </source>
</evidence>
<dbReference type="Pfam" id="PF17651">
    <property type="entry name" value="Raco_middle"/>
    <property type="match status" value="1"/>
</dbReference>
<dbReference type="Pfam" id="PF14574">
    <property type="entry name" value="RACo_C_ter"/>
    <property type="match status" value="1"/>
</dbReference>
<dbReference type="Gene3D" id="3.10.20.30">
    <property type="match status" value="1"/>
</dbReference>
<evidence type="ECO:0000313" key="3">
    <source>
        <dbReference type="Proteomes" id="UP000283745"/>
    </source>
</evidence>
<dbReference type="RefSeq" id="WP_118049312.1">
    <property type="nucleotide sequence ID" value="NZ_CABJFK010000007.1"/>
</dbReference>
<dbReference type="AlphaFoldDB" id="A0A414J570"/>
<dbReference type="InterPro" id="IPR001041">
    <property type="entry name" value="2Fe-2S_ferredoxin-type"/>
</dbReference>
<name>A0A414J570_9FIRM</name>
<dbReference type="CDD" id="cd00207">
    <property type="entry name" value="fer2"/>
    <property type="match status" value="1"/>
</dbReference>
<dbReference type="InterPro" id="IPR052911">
    <property type="entry name" value="Corrinoid_activation_enz"/>
</dbReference>
<proteinExistence type="predicted"/>
<dbReference type="InterPro" id="IPR036010">
    <property type="entry name" value="2Fe-2S_ferredoxin-like_sf"/>
</dbReference>
<dbReference type="SUPFAM" id="SSF54292">
    <property type="entry name" value="2Fe-2S ferredoxin-like"/>
    <property type="match status" value="1"/>
</dbReference>
<dbReference type="InterPro" id="IPR012675">
    <property type="entry name" value="Beta-grasp_dom_sf"/>
</dbReference>
<dbReference type="GO" id="GO:0051536">
    <property type="term" value="F:iron-sulfur cluster binding"/>
    <property type="evidence" value="ECO:0007669"/>
    <property type="project" value="InterPro"/>
</dbReference>
<dbReference type="PROSITE" id="PS51085">
    <property type="entry name" value="2FE2S_FER_2"/>
    <property type="match status" value="1"/>
</dbReference>
<gene>
    <name evidence="2" type="ORF">DW740_10125</name>
</gene>
<dbReference type="InterPro" id="IPR027980">
    <property type="entry name" value="RACo_C"/>
</dbReference>
<dbReference type="InterPro" id="IPR041414">
    <property type="entry name" value="Raco-like_middle"/>
</dbReference>
<dbReference type="PANTHER" id="PTHR42895:SF2">
    <property type="entry name" value="IRON-SULFUR CLUSTER PROTEIN"/>
    <property type="match status" value="1"/>
</dbReference>
<feature type="domain" description="2Fe-2S ferredoxin-type" evidence="1">
    <location>
        <begin position="4"/>
        <end position="75"/>
    </location>
</feature>
<reference evidence="2 3" key="1">
    <citation type="submission" date="2018-08" db="EMBL/GenBank/DDBJ databases">
        <title>A genome reference for cultivated species of the human gut microbiota.</title>
        <authorList>
            <person name="Zou Y."/>
            <person name="Xue W."/>
            <person name="Luo G."/>
        </authorList>
    </citation>
    <scope>NUCLEOTIDE SEQUENCE [LARGE SCALE GENOMIC DNA]</scope>
    <source>
        <strain evidence="2 3">AM28-23</strain>
    </source>
</reference>
<dbReference type="PANTHER" id="PTHR42895">
    <property type="entry name" value="IRON-SULFUR CLUSTER-BINDING PROTEIN-RELATED"/>
    <property type="match status" value="1"/>
</dbReference>
<protein>
    <submittedName>
        <fullName evidence="2">DUF4445 domain-containing protein</fullName>
    </submittedName>
</protein>